<dbReference type="Gene3D" id="1.10.3680.10">
    <property type="entry name" value="TerB-like"/>
    <property type="match status" value="1"/>
</dbReference>
<protein>
    <submittedName>
        <fullName evidence="2">Molecular chaperone DjiA</fullName>
    </submittedName>
</protein>
<dbReference type="SMART" id="SM00271">
    <property type="entry name" value="DnaJ"/>
    <property type="match status" value="1"/>
</dbReference>
<dbReference type="AlphaFoldDB" id="A0A4U1JP62"/>
<dbReference type="Proteomes" id="UP000310597">
    <property type="component" value="Unassembled WGS sequence"/>
</dbReference>
<dbReference type="Pfam" id="PF05099">
    <property type="entry name" value="TerB"/>
    <property type="match status" value="1"/>
</dbReference>
<dbReference type="SUPFAM" id="SSF46565">
    <property type="entry name" value="Chaperone J-domain"/>
    <property type="match status" value="1"/>
</dbReference>
<gene>
    <name evidence="2" type="ORF">FBT96_13015</name>
</gene>
<evidence type="ECO:0000313" key="3">
    <source>
        <dbReference type="Proteomes" id="UP000310597"/>
    </source>
</evidence>
<name>A0A4U1JP62_RHOCA</name>
<dbReference type="RefSeq" id="WP_136907323.1">
    <property type="nucleotide sequence ID" value="NZ_SWJZ01000054.1"/>
</dbReference>
<accession>A0A4U1JP62</accession>
<dbReference type="InterPro" id="IPR036869">
    <property type="entry name" value="J_dom_sf"/>
</dbReference>
<dbReference type="SUPFAM" id="SSF158682">
    <property type="entry name" value="TerB-like"/>
    <property type="match status" value="1"/>
</dbReference>
<dbReference type="InterPro" id="IPR007791">
    <property type="entry name" value="DjlA_N"/>
</dbReference>
<evidence type="ECO:0000313" key="2">
    <source>
        <dbReference type="EMBL" id="TKD17766.1"/>
    </source>
</evidence>
<dbReference type="OrthoDB" id="9782583at2"/>
<dbReference type="InterPro" id="IPR029024">
    <property type="entry name" value="TerB-like"/>
</dbReference>
<dbReference type="CDD" id="cd07316">
    <property type="entry name" value="terB_like_DjlA"/>
    <property type="match status" value="1"/>
</dbReference>
<dbReference type="EMBL" id="SWJZ01000054">
    <property type="protein sequence ID" value="TKD17766.1"/>
    <property type="molecule type" value="Genomic_DNA"/>
</dbReference>
<evidence type="ECO:0000259" key="1">
    <source>
        <dbReference type="SMART" id="SM00271"/>
    </source>
</evidence>
<sequence length="234" mass="25237">MDKPLSLWARIGEALSALARGEGLSAVFDHLKAPPERTVAFTIAVIALGAKMAKADGLVTRDEVTAFRRIFQIPPDEEQNAARVFDMARTDVAGFDAYARKIAAMFGPGAPVLQDLLEGLFTIAMADGEYHDNEDAFLQDVAAIFGLDAACFRSIRATYVPDAAPDPWSVLELAPGSDLAAARARWKAMVREAHPDRAMARGLPPEAVKLAEERVIALNRAWHEISAGAKQAAL</sequence>
<proteinExistence type="predicted"/>
<organism evidence="2 3">
    <name type="scientific">Rhodobacter capsulatus</name>
    <name type="common">Rhodopseudomonas capsulata</name>
    <dbReference type="NCBI Taxonomy" id="1061"/>
    <lineage>
        <taxon>Bacteria</taxon>
        <taxon>Pseudomonadati</taxon>
        <taxon>Pseudomonadota</taxon>
        <taxon>Alphaproteobacteria</taxon>
        <taxon>Rhodobacterales</taxon>
        <taxon>Rhodobacter group</taxon>
        <taxon>Rhodobacter</taxon>
    </lineage>
</organism>
<feature type="domain" description="J" evidence="1">
    <location>
        <begin position="165"/>
        <end position="230"/>
    </location>
</feature>
<dbReference type="InterPro" id="IPR001623">
    <property type="entry name" value="DnaJ_domain"/>
</dbReference>
<comment type="caution">
    <text evidence="2">The sequence shown here is derived from an EMBL/GenBank/DDBJ whole genome shotgun (WGS) entry which is preliminary data.</text>
</comment>
<reference evidence="2 3" key="1">
    <citation type="submission" date="2019-04" db="EMBL/GenBank/DDBJ databases">
        <title>Draft Whole-Genome sequence of the purple photosynthetic bacterium Rhodobacter capsulatus SP108 with an indigenous class A beta-lactamase.</title>
        <authorList>
            <person name="Robertson S."/>
            <person name="Meyer T.E."/>
            <person name="Kyndt J.A."/>
        </authorList>
    </citation>
    <scope>NUCLEOTIDE SEQUENCE [LARGE SCALE GENOMIC DNA]</scope>
    <source>
        <strain evidence="2 3">SP108</strain>
    </source>
</reference>